<dbReference type="InterPro" id="IPR000623">
    <property type="entry name" value="Shikimate_kinase/TSH1"/>
</dbReference>
<evidence type="ECO:0000256" key="7">
    <source>
        <dbReference type="HAMAP-Rule" id="MF_00109"/>
    </source>
</evidence>
<dbReference type="Gene3D" id="3.40.50.300">
    <property type="entry name" value="P-loop containing nucleotide triphosphate hydrolases"/>
    <property type="match status" value="1"/>
</dbReference>
<gene>
    <name evidence="7" type="primary">aroK</name>
    <name evidence="8" type="ORF">JM93_03793</name>
</gene>
<dbReference type="CDD" id="cd00464">
    <property type="entry name" value="SK"/>
    <property type="match status" value="1"/>
</dbReference>
<keyword evidence="7" id="KW-0963">Cytoplasm</keyword>
<dbReference type="NCBIfam" id="NF010552">
    <property type="entry name" value="PRK13946.1"/>
    <property type="match status" value="1"/>
</dbReference>
<dbReference type="PANTHER" id="PTHR21087:SF16">
    <property type="entry name" value="SHIKIMATE KINASE 1, CHLOROPLASTIC"/>
    <property type="match status" value="1"/>
</dbReference>
<keyword evidence="7" id="KW-0479">Metal-binding</keyword>
<feature type="binding site" evidence="7">
    <location>
        <position position="65"/>
    </location>
    <ligand>
        <name>substrate</name>
    </ligand>
</feature>
<dbReference type="GO" id="GO:0009423">
    <property type="term" value="P:chorismate biosynthetic process"/>
    <property type="evidence" value="ECO:0007669"/>
    <property type="project" value="UniProtKB-UniRule"/>
</dbReference>
<evidence type="ECO:0000256" key="6">
    <source>
        <dbReference type="ARBA" id="ARBA00023141"/>
    </source>
</evidence>
<dbReference type="GO" id="GO:0000287">
    <property type="term" value="F:magnesium ion binding"/>
    <property type="evidence" value="ECO:0007669"/>
    <property type="project" value="UniProtKB-UniRule"/>
</dbReference>
<keyword evidence="1 7" id="KW-0028">Amino-acid biosynthesis</keyword>
<evidence type="ECO:0000256" key="1">
    <source>
        <dbReference type="ARBA" id="ARBA00022605"/>
    </source>
</evidence>
<evidence type="ECO:0000313" key="9">
    <source>
        <dbReference type="Proteomes" id="UP000320593"/>
    </source>
</evidence>
<keyword evidence="6 7" id="KW-0057">Aromatic amino acid biosynthesis</keyword>
<evidence type="ECO:0000256" key="2">
    <source>
        <dbReference type="ARBA" id="ARBA00022679"/>
    </source>
</evidence>
<comment type="pathway">
    <text evidence="7">Metabolic intermediate biosynthesis; chorismate biosynthesis; chorismate from D-erythrose 4-phosphate and phosphoenolpyruvate: step 5/7.</text>
</comment>
<dbReference type="PRINTS" id="PR01100">
    <property type="entry name" value="SHIKIMTKNASE"/>
</dbReference>
<protein>
    <recommendedName>
        <fullName evidence="7">Shikimate kinase</fullName>
        <shortName evidence="7">SK</shortName>
        <ecNumber evidence="7">2.7.1.71</ecNumber>
    </recommendedName>
</protein>
<keyword evidence="4 7" id="KW-0418">Kinase</keyword>
<comment type="catalytic activity">
    <reaction evidence="7">
        <text>shikimate + ATP = 3-phosphoshikimate + ADP + H(+)</text>
        <dbReference type="Rhea" id="RHEA:13121"/>
        <dbReference type="ChEBI" id="CHEBI:15378"/>
        <dbReference type="ChEBI" id="CHEBI:30616"/>
        <dbReference type="ChEBI" id="CHEBI:36208"/>
        <dbReference type="ChEBI" id="CHEBI:145989"/>
        <dbReference type="ChEBI" id="CHEBI:456216"/>
        <dbReference type="EC" id="2.7.1.71"/>
    </reaction>
</comment>
<feature type="binding site" evidence="7">
    <location>
        <position position="168"/>
    </location>
    <ligand>
        <name>substrate</name>
    </ligand>
</feature>
<dbReference type="RefSeq" id="WP_425280834.1">
    <property type="nucleotide sequence ID" value="NZ_SMLY01000070.1"/>
</dbReference>
<feature type="binding site" evidence="7">
    <location>
        <begin position="43"/>
        <end position="48"/>
    </location>
    <ligand>
        <name>ATP</name>
        <dbReference type="ChEBI" id="CHEBI:30616"/>
    </ligand>
</feature>
<keyword evidence="3 7" id="KW-0547">Nucleotide-binding</keyword>
<dbReference type="GO" id="GO:0005524">
    <property type="term" value="F:ATP binding"/>
    <property type="evidence" value="ECO:0007669"/>
    <property type="project" value="UniProtKB-UniRule"/>
</dbReference>
<dbReference type="EC" id="2.7.1.71" evidence="7"/>
<reference evidence="8 9" key="1">
    <citation type="submission" date="2019-07" db="EMBL/GenBank/DDBJ databases">
        <title>Genomic Encyclopedia of Archaeal and Bacterial Type Strains, Phase II (KMG-II): from individual species to whole genera.</title>
        <authorList>
            <person name="Goeker M."/>
        </authorList>
    </citation>
    <scope>NUCLEOTIDE SEQUENCE [LARGE SCALE GENOMIC DNA]</scope>
    <source>
        <strain evidence="8 9">ATCC BAA-252</strain>
    </source>
</reference>
<dbReference type="HAMAP" id="MF_00109">
    <property type="entry name" value="Shikimate_kinase"/>
    <property type="match status" value="1"/>
</dbReference>
<proteinExistence type="inferred from homology"/>
<dbReference type="Proteomes" id="UP000320593">
    <property type="component" value="Unassembled WGS sequence"/>
</dbReference>
<dbReference type="EMBL" id="VLLF01000010">
    <property type="protein sequence ID" value="TWI81831.1"/>
    <property type="molecule type" value="Genomic_DNA"/>
</dbReference>
<evidence type="ECO:0000256" key="3">
    <source>
        <dbReference type="ARBA" id="ARBA00022741"/>
    </source>
</evidence>
<evidence type="ECO:0000256" key="4">
    <source>
        <dbReference type="ARBA" id="ARBA00022777"/>
    </source>
</evidence>
<dbReference type="AlphaFoldDB" id="A0A562SKL6"/>
<evidence type="ECO:0000313" key="8">
    <source>
        <dbReference type="EMBL" id="TWI81831.1"/>
    </source>
</evidence>
<feature type="binding site" evidence="7">
    <location>
        <position position="111"/>
    </location>
    <ligand>
        <name>substrate</name>
    </ligand>
</feature>
<dbReference type="GO" id="GO:0005829">
    <property type="term" value="C:cytosol"/>
    <property type="evidence" value="ECO:0007669"/>
    <property type="project" value="TreeGrafter"/>
</dbReference>
<feature type="binding site" evidence="7">
    <location>
        <position position="47"/>
    </location>
    <ligand>
        <name>Mg(2+)</name>
        <dbReference type="ChEBI" id="CHEBI:18420"/>
    </ligand>
</feature>
<comment type="subunit">
    <text evidence="7">Monomer.</text>
</comment>
<feature type="binding site" evidence="7">
    <location>
        <position position="149"/>
    </location>
    <ligand>
        <name>ATP</name>
        <dbReference type="ChEBI" id="CHEBI:30616"/>
    </ligand>
</feature>
<keyword evidence="5 7" id="KW-0067">ATP-binding</keyword>
<dbReference type="Pfam" id="PF01202">
    <property type="entry name" value="SKI"/>
    <property type="match status" value="1"/>
</dbReference>
<comment type="caution">
    <text evidence="8">The sequence shown here is derived from an EMBL/GenBank/DDBJ whole genome shotgun (WGS) entry which is preliminary data.</text>
</comment>
<keyword evidence="9" id="KW-1185">Reference proteome</keyword>
<dbReference type="PANTHER" id="PTHR21087">
    <property type="entry name" value="SHIKIMATE KINASE"/>
    <property type="match status" value="1"/>
</dbReference>
<evidence type="ECO:0000256" key="5">
    <source>
        <dbReference type="ARBA" id="ARBA00022840"/>
    </source>
</evidence>
<dbReference type="InterPro" id="IPR027417">
    <property type="entry name" value="P-loop_NTPase"/>
</dbReference>
<dbReference type="InterPro" id="IPR031322">
    <property type="entry name" value="Shikimate/glucono_kinase"/>
</dbReference>
<comment type="similarity">
    <text evidence="7">Belongs to the shikimate kinase family.</text>
</comment>
<dbReference type="GO" id="GO:0004765">
    <property type="term" value="F:shikimate kinase activity"/>
    <property type="evidence" value="ECO:0007669"/>
    <property type="project" value="UniProtKB-UniRule"/>
</dbReference>
<comment type="cofactor">
    <cofactor evidence="7">
        <name>Mg(2+)</name>
        <dbReference type="ChEBI" id="CHEBI:18420"/>
    </cofactor>
    <text evidence="7">Binds 1 Mg(2+) ion per subunit.</text>
</comment>
<dbReference type="GO" id="GO:0009073">
    <property type="term" value="P:aromatic amino acid family biosynthetic process"/>
    <property type="evidence" value="ECO:0007669"/>
    <property type="project" value="UniProtKB-KW"/>
</dbReference>
<keyword evidence="2 7" id="KW-0808">Transferase</keyword>
<organism evidence="8 9">
    <name type="scientific">Roseibium hamelinense</name>
    <dbReference type="NCBI Taxonomy" id="150831"/>
    <lineage>
        <taxon>Bacteria</taxon>
        <taxon>Pseudomonadati</taxon>
        <taxon>Pseudomonadota</taxon>
        <taxon>Alphaproteobacteria</taxon>
        <taxon>Hyphomicrobiales</taxon>
        <taxon>Stappiaceae</taxon>
        <taxon>Roseibium</taxon>
    </lineage>
</organism>
<comment type="caution">
    <text evidence="7">Lacks conserved residue(s) required for the propagation of feature annotation.</text>
</comment>
<keyword evidence="7" id="KW-0460">Magnesium</keyword>
<dbReference type="UniPathway" id="UPA00053">
    <property type="reaction ID" value="UER00088"/>
</dbReference>
<dbReference type="GO" id="GO:0008652">
    <property type="term" value="P:amino acid biosynthetic process"/>
    <property type="evidence" value="ECO:0007669"/>
    <property type="project" value="UniProtKB-KW"/>
</dbReference>
<dbReference type="SUPFAM" id="SSF52540">
    <property type="entry name" value="P-loop containing nucleoside triphosphate hydrolases"/>
    <property type="match status" value="1"/>
</dbReference>
<accession>A0A562SKL6</accession>
<sequence>MNNTEDNTPMTAAPFAGNDRSPIISALLERLGQRSIVLVGIMGCGKSTVGRRLANRMNLPFVDADTEIERAANMTVSEIFAEHGEPYFRGGEERVIARLLAEGPQVLATGGGAYMSEATRGAIADHGVSVWLRADLETVMARVRKRPTRPLLQNADPEGTMRALMEKRDPVYALADLTVHSREVPHETVVDEILDALDAKLLGSGPA</sequence>
<comment type="subcellular location">
    <subcellularLocation>
        <location evidence="7">Cytoplasm</location>
    </subcellularLocation>
</comment>
<name>A0A562SKL6_9HYPH</name>
<comment type="function">
    <text evidence="7">Catalyzes the specific phosphorylation of the 3-hydroxyl group of shikimic acid using ATP as a cosubstrate.</text>
</comment>
<feature type="binding site" evidence="7">
    <location>
        <position position="89"/>
    </location>
    <ligand>
        <name>substrate</name>
    </ligand>
</feature>